<feature type="domain" description="VWFA" evidence="2">
    <location>
        <begin position="176"/>
        <end position="447"/>
    </location>
</feature>
<dbReference type="GO" id="GO:0008270">
    <property type="term" value="F:zinc ion binding"/>
    <property type="evidence" value="ECO:0007669"/>
    <property type="project" value="InterPro"/>
</dbReference>
<dbReference type="GO" id="GO:0000149">
    <property type="term" value="F:SNARE binding"/>
    <property type="evidence" value="ECO:0007669"/>
    <property type="project" value="TreeGrafter"/>
</dbReference>
<evidence type="ECO:0000256" key="1">
    <source>
        <dbReference type="SAM" id="MobiDB-lite"/>
    </source>
</evidence>
<dbReference type="OrthoDB" id="1724672at2759"/>
<dbReference type="PANTHER" id="PTHR13803:SF36">
    <property type="entry name" value="TYPE A VON WILLEBRAND FACTOR DOMAIN-CONTAINING PROTEIN"/>
    <property type="match status" value="1"/>
</dbReference>
<dbReference type="InterPro" id="IPR002035">
    <property type="entry name" value="VWF_A"/>
</dbReference>
<dbReference type="InterPro" id="IPR036465">
    <property type="entry name" value="vWFA_dom_sf"/>
</dbReference>
<dbReference type="InterPro" id="IPR006896">
    <property type="entry name" value="Sec23/24_trunk_dom"/>
</dbReference>
<dbReference type="GO" id="GO:0090110">
    <property type="term" value="P:COPII-coated vesicle cargo loading"/>
    <property type="evidence" value="ECO:0007669"/>
    <property type="project" value="TreeGrafter"/>
</dbReference>
<dbReference type="Pfam" id="PF04811">
    <property type="entry name" value="Sec23_trunk"/>
    <property type="match status" value="1"/>
</dbReference>
<dbReference type="Proteomes" id="UP000663834">
    <property type="component" value="Unassembled WGS sequence"/>
</dbReference>
<dbReference type="Gene3D" id="3.40.50.410">
    <property type="entry name" value="von Willebrand factor, type A domain"/>
    <property type="match status" value="1"/>
</dbReference>
<feature type="region of interest" description="Disordered" evidence="1">
    <location>
        <begin position="508"/>
        <end position="542"/>
    </location>
</feature>
<dbReference type="Gene3D" id="2.30.30.380">
    <property type="entry name" value="Zn-finger domain of Sec23/24"/>
    <property type="match status" value="1"/>
</dbReference>
<comment type="caution">
    <text evidence="3">The sequence shown here is derived from an EMBL/GenBank/DDBJ whole genome shotgun (WGS) entry which is preliminary data.</text>
</comment>
<dbReference type="AlphaFoldDB" id="A0A815XNJ7"/>
<dbReference type="SUPFAM" id="SSF82919">
    <property type="entry name" value="Zn-finger domain of Sec23/24"/>
    <property type="match status" value="1"/>
</dbReference>
<feature type="region of interest" description="Disordered" evidence="1">
    <location>
        <begin position="606"/>
        <end position="644"/>
    </location>
</feature>
<dbReference type="GO" id="GO:0070971">
    <property type="term" value="C:endoplasmic reticulum exit site"/>
    <property type="evidence" value="ECO:0007669"/>
    <property type="project" value="TreeGrafter"/>
</dbReference>
<reference evidence="3" key="1">
    <citation type="submission" date="2021-02" db="EMBL/GenBank/DDBJ databases">
        <authorList>
            <person name="Nowell W R."/>
        </authorList>
    </citation>
    <scope>NUCLEOTIDE SEQUENCE</scope>
</reference>
<evidence type="ECO:0000313" key="4">
    <source>
        <dbReference type="Proteomes" id="UP000663834"/>
    </source>
</evidence>
<sequence length="644" mass="71131">MFFGSKYVYKYEHSSDESVSDDDEIEIAPIESNINALSSSDRKETNEREPPTAPPMPAAVAASSTYGSSTNAKRKKRLRKADTNVVSVKFDRLLQPGEMHAGDPVYCVDCGAIASHLSKIQHVENEESKWQCEFCPKSNTVDIEQTDLPKKEDSTYLISPAPAVHGSDMTGVDDSIVIFLIDISGSMSSTTLVQGRLDLPNVRQQQQRAAANFDGARMIRERHQTYVSRLQGVQMAVDANLDKLVKDTPTRRAALLTFNHEITYYGDGTRTEPLVIRGDKLNSADDLLREAERELNKELKPVSETKAKLTERIYDLEEGGQTALGPSVMFALNIASQRQGSKLVICTDGLANRGLGSLEKAQDEKTEEAAKMEALTEGNRFYAGLTERAREKGVSISVITISGTACLLPVIGQMADGTSGSVTIVDLLNIRDEFASILEQKVIASNVEATLIVHRGDDDEDEEGAERISSKWSKPIMQKQRMAYMENLKHRKRAERVDDADGFNERRWKKTSDQLNSHVVASKANRTPLPKASPQSGESPSLLGRISRLITGGAAGTSSTIGAAATEETKGASKRNYGFATKKLALYSDKNSEDLYKFKNLSSTYMCSESTRREEEDDEEDAERNTRSSRVDRKKDDKEESESP</sequence>
<gene>
    <name evidence="3" type="ORF">KQP761_LOCUS18286</name>
</gene>
<name>A0A815XNJ7_9BILA</name>
<dbReference type="InterPro" id="IPR050550">
    <property type="entry name" value="SEC23_SEC24_subfamily"/>
</dbReference>
<organism evidence="3 4">
    <name type="scientific">Rotaria magnacalcarata</name>
    <dbReference type="NCBI Taxonomy" id="392030"/>
    <lineage>
        <taxon>Eukaryota</taxon>
        <taxon>Metazoa</taxon>
        <taxon>Spiralia</taxon>
        <taxon>Gnathifera</taxon>
        <taxon>Rotifera</taxon>
        <taxon>Eurotatoria</taxon>
        <taxon>Bdelloidea</taxon>
        <taxon>Philodinida</taxon>
        <taxon>Philodinidae</taxon>
        <taxon>Rotaria</taxon>
    </lineage>
</organism>
<feature type="compositionally biased region" description="Basic and acidic residues" evidence="1">
    <location>
        <begin position="40"/>
        <end position="50"/>
    </location>
</feature>
<dbReference type="PANTHER" id="PTHR13803">
    <property type="entry name" value="SEC24-RELATED PROTEIN"/>
    <property type="match status" value="1"/>
</dbReference>
<evidence type="ECO:0000313" key="3">
    <source>
        <dbReference type="EMBL" id="CAF1559816.1"/>
    </source>
</evidence>
<dbReference type="SUPFAM" id="SSF53300">
    <property type="entry name" value="vWA-like"/>
    <property type="match status" value="1"/>
</dbReference>
<dbReference type="SMART" id="SM00327">
    <property type="entry name" value="VWA"/>
    <property type="match status" value="1"/>
</dbReference>
<dbReference type="GO" id="GO:0030127">
    <property type="term" value="C:COPII vesicle coat"/>
    <property type="evidence" value="ECO:0007669"/>
    <property type="project" value="InterPro"/>
</dbReference>
<feature type="compositionally biased region" description="Basic and acidic residues" evidence="1">
    <location>
        <begin position="623"/>
        <end position="638"/>
    </location>
</feature>
<feature type="region of interest" description="Disordered" evidence="1">
    <location>
        <begin position="30"/>
        <end position="79"/>
    </location>
</feature>
<dbReference type="InterPro" id="IPR036174">
    <property type="entry name" value="Znf_Sec23_Sec24_sf"/>
</dbReference>
<evidence type="ECO:0000259" key="2">
    <source>
        <dbReference type="PROSITE" id="PS50234"/>
    </source>
</evidence>
<dbReference type="PROSITE" id="PS50234">
    <property type="entry name" value="VWFA"/>
    <property type="match status" value="1"/>
</dbReference>
<proteinExistence type="predicted"/>
<dbReference type="EMBL" id="CAJNOW010009258">
    <property type="protein sequence ID" value="CAF1559816.1"/>
    <property type="molecule type" value="Genomic_DNA"/>
</dbReference>
<dbReference type="GO" id="GO:0006886">
    <property type="term" value="P:intracellular protein transport"/>
    <property type="evidence" value="ECO:0007669"/>
    <property type="project" value="InterPro"/>
</dbReference>
<accession>A0A815XNJ7</accession>
<protein>
    <recommendedName>
        <fullName evidence="2">VWFA domain-containing protein</fullName>
    </recommendedName>
</protein>